<keyword evidence="3 5" id="KW-0238">DNA-binding</keyword>
<dbReference type="Gene3D" id="3.30.160.390">
    <property type="entry name" value="Integrase, DNA-binding domain"/>
    <property type="match status" value="1"/>
</dbReference>
<dbReference type="GO" id="GO:0006310">
    <property type="term" value="P:DNA recombination"/>
    <property type="evidence" value="ECO:0007669"/>
    <property type="project" value="UniProtKB-KW"/>
</dbReference>
<feature type="domain" description="Tyr recombinase" evidence="7">
    <location>
        <begin position="214"/>
        <end position="395"/>
    </location>
</feature>
<keyword evidence="4" id="KW-0233">DNA recombination</keyword>
<dbReference type="PANTHER" id="PTHR30629:SF6">
    <property type="entry name" value="PROPHAGE INTEGRASE INTA-RELATED"/>
    <property type="match status" value="1"/>
</dbReference>
<dbReference type="InterPro" id="IPR025166">
    <property type="entry name" value="Integrase_DNA_bind_dom"/>
</dbReference>
<feature type="region of interest" description="Disordered" evidence="6">
    <location>
        <begin position="1"/>
        <end position="21"/>
    </location>
</feature>
<dbReference type="PROSITE" id="PS51898">
    <property type="entry name" value="TYR_RECOMBINASE"/>
    <property type="match status" value="1"/>
</dbReference>
<dbReference type="RefSeq" id="WP_132688212.1">
    <property type="nucleotide sequence ID" value="NZ_SMFT01000001.1"/>
</dbReference>
<dbReference type="InterPro" id="IPR044068">
    <property type="entry name" value="CB"/>
</dbReference>
<evidence type="ECO:0000256" key="2">
    <source>
        <dbReference type="ARBA" id="ARBA00022908"/>
    </source>
</evidence>
<dbReference type="Proteomes" id="UP000294702">
    <property type="component" value="Unassembled WGS sequence"/>
</dbReference>
<dbReference type="InterPro" id="IPR050808">
    <property type="entry name" value="Phage_Integrase"/>
</dbReference>
<name>A0A4R1G4J6_9PAST</name>
<dbReference type="InterPro" id="IPR011010">
    <property type="entry name" value="DNA_brk_join_enz"/>
</dbReference>
<dbReference type="Gene3D" id="1.10.150.130">
    <property type="match status" value="1"/>
</dbReference>
<dbReference type="AlphaFoldDB" id="A0A4R1G4J6"/>
<comment type="caution">
    <text evidence="9">The sequence shown here is derived from an EMBL/GenBank/DDBJ whole genome shotgun (WGS) entry which is preliminary data.</text>
</comment>
<dbReference type="PROSITE" id="PS51900">
    <property type="entry name" value="CB"/>
    <property type="match status" value="1"/>
</dbReference>
<evidence type="ECO:0000256" key="5">
    <source>
        <dbReference type="PROSITE-ProRule" id="PRU01248"/>
    </source>
</evidence>
<protein>
    <submittedName>
        <fullName evidence="9">Integrase</fullName>
    </submittedName>
</protein>
<reference evidence="9 10" key="1">
    <citation type="submission" date="2019-03" db="EMBL/GenBank/DDBJ databases">
        <title>Genomic Encyclopedia of Type Strains, Phase IV (KMG-IV): sequencing the most valuable type-strain genomes for metagenomic binning, comparative biology and taxonomic classification.</title>
        <authorList>
            <person name="Goeker M."/>
        </authorList>
    </citation>
    <scope>NUCLEOTIDE SEQUENCE [LARGE SCALE GENOMIC DNA]</scope>
    <source>
        <strain evidence="9 10">DSM 15534</strain>
    </source>
</reference>
<evidence type="ECO:0000259" key="7">
    <source>
        <dbReference type="PROSITE" id="PS51898"/>
    </source>
</evidence>
<evidence type="ECO:0000313" key="9">
    <source>
        <dbReference type="EMBL" id="TCK01671.1"/>
    </source>
</evidence>
<dbReference type="InterPro" id="IPR038488">
    <property type="entry name" value="Integrase_DNA-bd_sf"/>
</dbReference>
<evidence type="ECO:0000256" key="6">
    <source>
        <dbReference type="SAM" id="MobiDB-lite"/>
    </source>
</evidence>
<comment type="similarity">
    <text evidence="1">Belongs to the 'phage' integrase family.</text>
</comment>
<gene>
    <name evidence="9" type="ORF">EV694_0291</name>
</gene>
<evidence type="ECO:0000256" key="4">
    <source>
        <dbReference type="ARBA" id="ARBA00023172"/>
    </source>
</evidence>
<keyword evidence="2" id="KW-0229">DNA integration</keyword>
<organism evidence="9 10">
    <name type="scientific">Volucribacter psittacicida</name>
    <dbReference type="NCBI Taxonomy" id="203482"/>
    <lineage>
        <taxon>Bacteria</taxon>
        <taxon>Pseudomonadati</taxon>
        <taxon>Pseudomonadota</taxon>
        <taxon>Gammaproteobacteria</taxon>
        <taxon>Pasteurellales</taxon>
        <taxon>Pasteurellaceae</taxon>
        <taxon>Volucribacter</taxon>
    </lineage>
</organism>
<evidence type="ECO:0000256" key="3">
    <source>
        <dbReference type="ARBA" id="ARBA00023125"/>
    </source>
</evidence>
<dbReference type="Pfam" id="PF22022">
    <property type="entry name" value="Phage_int_M"/>
    <property type="match status" value="1"/>
</dbReference>
<dbReference type="OrthoDB" id="9795573at2"/>
<dbReference type="Pfam" id="PF13356">
    <property type="entry name" value="Arm-DNA-bind_3"/>
    <property type="match status" value="1"/>
</dbReference>
<dbReference type="SUPFAM" id="SSF56349">
    <property type="entry name" value="DNA breaking-rejoining enzymes"/>
    <property type="match status" value="1"/>
</dbReference>
<evidence type="ECO:0000259" key="8">
    <source>
        <dbReference type="PROSITE" id="PS51900"/>
    </source>
</evidence>
<keyword evidence="10" id="KW-1185">Reference proteome</keyword>
<sequence length="420" mass="48517">MPRKSNALNNTQVERAKPADSPLNDGDGLYLYVEKKNHSPKMTKIWRFRYIKPFSQSRTWITIGTYPEITLKQAREIKSQYRALLIQGIDPNIQRQQEKLAKTRALRSTFRRVAEDWFKDRQTRANFSADYAKDVWRLVERYLLPAFGDMPISEITASMAIKAFKPIQARGTLETLKRTIQKLNEIMTYAKHHDLIIDNRMAELSKAFDSPTVQHMKTIRPEDLGEFLMTLANAQIHIQTRLLIQWQLLTLTRPAEAASAKFEDIDESKKIWRVMVKKGIKEDNSGRVHLIPLSRQAIAVLREIKKINKGRTYLFPSIKDPSKHCNTQTANAAIKRMGYQGKLVAHGLRSIASTALNEQGFNKDYIEVALSHMDKDKVRAAYNHALYLEQRAKMLQWWGDFVEQASNQTLPKFHLKLVNG</sequence>
<dbReference type="CDD" id="cd00801">
    <property type="entry name" value="INT_P4_C"/>
    <property type="match status" value="1"/>
</dbReference>
<dbReference type="GO" id="GO:0015074">
    <property type="term" value="P:DNA integration"/>
    <property type="evidence" value="ECO:0007669"/>
    <property type="project" value="UniProtKB-KW"/>
</dbReference>
<proteinExistence type="inferred from homology"/>
<dbReference type="InterPro" id="IPR010998">
    <property type="entry name" value="Integrase_recombinase_N"/>
</dbReference>
<dbReference type="InterPro" id="IPR053876">
    <property type="entry name" value="Phage_int_M"/>
</dbReference>
<dbReference type="InterPro" id="IPR013762">
    <property type="entry name" value="Integrase-like_cat_sf"/>
</dbReference>
<evidence type="ECO:0000256" key="1">
    <source>
        <dbReference type="ARBA" id="ARBA00008857"/>
    </source>
</evidence>
<dbReference type="InterPro" id="IPR002104">
    <property type="entry name" value="Integrase_catalytic"/>
</dbReference>
<dbReference type="Pfam" id="PF00589">
    <property type="entry name" value="Phage_integrase"/>
    <property type="match status" value="1"/>
</dbReference>
<evidence type="ECO:0000313" key="10">
    <source>
        <dbReference type="Proteomes" id="UP000294702"/>
    </source>
</evidence>
<feature type="compositionally biased region" description="Polar residues" evidence="6">
    <location>
        <begin position="1"/>
        <end position="13"/>
    </location>
</feature>
<dbReference type="PANTHER" id="PTHR30629">
    <property type="entry name" value="PROPHAGE INTEGRASE"/>
    <property type="match status" value="1"/>
</dbReference>
<dbReference type="Gene3D" id="1.10.443.10">
    <property type="entry name" value="Intergrase catalytic core"/>
    <property type="match status" value="1"/>
</dbReference>
<dbReference type="EMBL" id="SMFT01000001">
    <property type="protein sequence ID" value="TCK01671.1"/>
    <property type="molecule type" value="Genomic_DNA"/>
</dbReference>
<dbReference type="GO" id="GO:0003677">
    <property type="term" value="F:DNA binding"/>
    <property type="evidence" value="ECO:0007669"/>
    <property type="project" value="UniProtKB-UniRule"/>
</dbReference>
<accession>A0A4R1G4J6</accession>
<feature type="domain" description="Core-binding (CB)" evidence="8">
    <location>
        <begin position="108"/>
        <end position="191"/>
    </location>
</feature>